<proteinExistence type="predicted"/>
<sequence>MRSGLGLFVGDRLNKPLSMECAGCNDWRCCSDRGSDFGCCPAPLSSEQSERFAGQES</sequence>
<evidence type="ECO:0000313" key="1">
    <source>
        <dbReference type="EMBL" id="TWU60931.1"/>
    </source>
</evidence>
<gene>
    <name evidence="1" type="ORF">V7x_52400</name>
</gene>
<dbReference type="AlphaFoldDB" id="A0A5C6FGR5"/>
<protein>
    <submittedName>
        <fullName evidence="1">Uncharacterized protein</fullName>
    </submittedName>
</protein>
<dbReference type="EMBL" id="SJPZ01000003">
    <property type="protein sequence ID" value="TWU60931.1"/>
    <property type="molecule type" value="Genomic_DNA"/>
</dbReference>
<comment type="caution">
    <text evidence="1">The sequence shown here is derived from an EMBL/GenBank/DDBJ whole genome shotgun (WGS) entry which is preliminary data.</text>
</comment>
<reference evidence="1 2" key="1">
    <citation type="submission" date="2019-02" db="EMBL/GenBank/DDBJ databases">
        <title>Deep-cultivation of Planctomycetes and their phenomic and genomic characterization uncovers novel biology.</title>
        <authorList>
            <person name="Wiegand S."/>
            <person name="Jogler M."/>
            <person name="Boedeker C."/>
            <person name="Pinto D."/>
            <person name="Vollmers J."/>
            <person name="Rivas-Marin E."/>
            <person name="Kohn T."/>
            <person name="Peeters S.H."/>
            <person name="Heuer A."/>
            <person name="Rast P."/>
            <person name="Oberbeckmann S."/>
            <person name="Bunk B."/>
            <person name="Jeske O."/>
            <person name="Meyerdierks A."/>
            <person name="Storesund J.E."/>
            <person name="Kallscheuer N."/>
            <person name="Luecker S."/>
            <person name="Lage O.M."/>
            <person name="Pohl T."/>
            <person name="Merkel B.J."/>
            <person name="Hornburger P."/>
            <person name="Mueller R.-W."/>
            <person name="Bruemmer F."/>
            <person name="Labrenz M."/>
            <person name="Spormann A.M."/>
            <person name="Op Den Camp H."/>
            <person name="Overmann J."/>
            <person name="Amann R."/>
            <person name="Jetten M.S.M."/>
            <person name="Mascher T."/>
            <person name="Medema M.H."/>
            <person name="Devos D.P."/>
            <person name="Kaster A.-K."/>
            <person name="Ovreas L."/>
            <person name="Rohde M."/>
            <person name="Galperin M.Y."/>
            <person name="Jogler C."/>
        </authorList>
    </citation>
    <scope>NUCLEOTIDE SEQUENCE [LARGE SCALE GENOMIC DNA]</scope>
    <source>
        <strain evidence="1 2">V7</strain>
    </source>
</reference>
<accession>A0A5C6FGR5</accession>
<dbReference type="Proteomes" id="UP000316476">
    <property type="component" value="Unassembled WGS sequence"/>
</dbReference>
<evidence type="ECO:0000313" key="2">
    <source>
        <dbReference type="Proteomes" id="UP000316476"/>
    </source>
</evidence>
<organism evidence="1 2">
    <name type="scientific">Crateriforma conspicua</name>
    <dbReference type="NCBI Taxonomy" id="2527996"/>
    <lineage>
        <taxon>Bacteria</taxon>
        <taxon>Pseudomonadati</taxon>
        <taxon>Planctomycetota</taxon>
        <taxon>Planctomycetia</taxon>
        <taxon>Planctomycetales</taxon>
        <taxon>Planctomycetaceae</taxon>
        <taxon>Crateriforma</taxon>
    </lineage>
</organism>
<name>A0A5C6FGR5_9PLAN</name>